<accession>A0ABX8GQ65</accession>
<feature type="compositionally biased region" description="Pro residues" evidence="1">
    <location>
        <begin position="44"/>
        <end position="54"/>
    </location>
</feature>
<dbReference type="PROSITE" id="PS51257">
    <property type="entry name" value="PROKAR_LIPOPROTEIN"/>
    <property type="match status" value="1"/>
</dbReference>
<reference evidence="2 3" key="1">
    <citation type="submission" date="2021-05" db="EMBL/GenBank/DDBJ databases">
        <title>Comparative genomic studies on the polysaccharide-degrading batcterial strains of the Flammeovirga genus.</title>
        <authorList>
            <person name="Zewei F."/>
            <person name="Zheng Z."/>
            <person name="Yu L."/>
            <person name="Ruyue G."/>
            <person name="Yanhong M."/>
            <person name="Yuanyuan C."/>
            <person name="Jingyan G."/>
            <person name="Wenjun H."/>
        </authorList>
    </citation>
    <scope>NUCLEOTIDE SEQUENCE [LARGE SCALE GENOMIC DNA]</scope>
    <source>
        <strain evidence="2 3">YS10</strain>
    </source>
</reference>
<evidence type="ECO:0000313" key="3">
    <source>
        <dbReference type="Proteomes" id="UP000682802"/>
    </source>
</evidence>
<name>A0ABX8GQ65_9BACT</name>
<evidence type="ECO:0000313" key="2">
    <source>
        <dbReference type="EMBL" id="QWG05686.1"/>
    </source>
</evidence>
<proteinExistence type="predicted"/>
<organism evidence="2 3">
    <name type="scientific">Flammeovirga kamogawensis</name>
    <dbReference type="NCBI Taxonomy" id="373891"/>
    <lineage>
        <taxon>Bacteria</taxon>
        <taxon>Pseudomonadati</taxon>
        <taxon>Bacteroidota</taxon>
        <taxon>Cytophagia</taxon>
        <taxon>Cytophagales</taxon>
        <taxon>Flammeovirgaceae</taxon>
        <taxon>Flammeovirga</taxon>
    </lineage>
</organism>
<feature type="region of interest" description="Disordered" evidence="1">
    <location>
        <begin position="31"/>
        <end position="54"/>
    </location>
</feature>
<dbReference type="Proteomes" id="UP000682802">
    <property type="component" value="Chromosome 1"/>
</dbReference>
<keyword evidence="3" id="KW-1185">Reference proteome</keyword>
<sequence length="54" mass="5898">MKNLRLIGKITVLFLTIGFFSCNNDNNELGPIETPEHPIADPGPVQPTPPVINN</sequence>
<dbReference type="RefSeq" id="WP_158631019.1">
    <property type="nucleotide sequence ID" value="NZ_CP076128.1"/>
</dbReference>
<dbReference type="EMBL" id="CP076128">
    <property type="protein sequence ID" value="QWG05686.1"/>
    <property type="molecule type" value="Genomic_DNA"/>
</dbReference>
<protein>
    <submittedName>
        <fullName evidence="2">Uncharacterized protein</fullName>
    </submittedName>
</protein>
<gene>
    <name evidence="2" type="ORF">KM029_09850</name>
</gene>
<evidence type="ECO:0000256" key="1">
    <source>
        <dbReference type="SAM" id="MobiDB-lite"/>
    </source>
</evidence>